<feature type="signal peptide" evidence="1">
    <location>
        <begin position="1"/>
        <end position="22"/>
    </location>
</feature>
<keyword evidence="3" id="KW-1185">Reference proteome</keyword>
<evidence type="ECO:0000313" key="3">
    <source>
        <dbReference type="Proteomes" id="UP001160142"/>
    </source>
</evidence>
<keyword evidence="1" id="KW-0732">Signal</keyword>
<organism evidence="2 3">
    <name type="scientific">Antiquaquibacter oligotrophicus</name>
    <dbReference type="NCBI Taxonomy" id="2880260"/>
    <lineage>
        <taxon>Bacteria</taxon>
        <taxon>Bacillati</taxon>
        <taxon>Actinomycetota</taxon>
        <taxon>Actinomycetes</taxon>
        <taxon>Micrococcales</taxon>
        <taxon>Microbacteriaceae</taxon>
        <taxon>Antiquaquibacter</taxon>
    </lineage>
</organism>
<reference evidence="2 3" key="1">
    <citation type="submission" date="2023-04" db="EMBL/GenBank/DDBJ databases">
        <title>Genome Encyclopedia of Bacteria and Archaea VI: Functional Genomics of Type Strains.</title>
        <authorList>
            <person name="Whitman W."/>
        </authorList>
    </citation>
    <scope>NUCLEOTIDE SEQUENCE [LARGE SCALE GENOMIC DNA]</scope>
    <source>
        <strain evidence="2 3">SG_E_30_P1</strain>
    </source>
</reference>
<dbReference type="RefSeq" id="WP_322133873.1">
    <property type="nucleotide sequence ID" value="NZ_CP085036.1"/>
</dbReference>
<proteinExistence type="predicted"/>
<comment type="caution">
    <text evidence="2">The sequence shown here is derived from an EMBL/GenBank/DDBJ whole genome shotgun (WGS) entry which is preliminary data.</text>
</comment>
<feature type="chain" id="PRO_5047256178" description="Nitrate ABC transporter substrate-binding protein" evidence="1">
    <location>
        <begin position="23"/>
        <end position="391"/>
    </location>
</feature>
<dbReference type="Proteomes" id="UP001160142">
    <property type="component" value="Unassembled WGS sequence"/>
</dbReference>
<sequence>MRSLPSRSLAMAALVTVTVTLGACTGPSTGSSDPGNLTIGAVDLAAAGCPADIRIATNWFPGAEQGHLFQLVGPGYRVETESEYSISGPLMASGEYTGVDVTIIAGGAATFEATPPDRMMYDDPSILLGFVGSDEAVIHSGDQPTIGIFAPLEKDPRMIMWDPETLSDVTSIADLGRDGTTIKISPGETFAIDYLLDEGILTDSQLDRTLNSSFTPFVQAGGSIAQEGAATVDPYVYEHEIGDWLKPLTYELLYDAGYPNYASVVSTTPENLESYEECFTALVPVLQQAELDYFADPGAANSLILEVVDTYDTYWVYTPGLAQYAVTTQLETGIVGNGHDATVGNVDTERLQGIVDIAYDLYEDDDDFDLLPGLTAEDIFTDRFIDPSLGF</sequence>
<protein>
    <recommendedName>
        <fullName evidence="4">Nitrate ABC transporter substrate-binding protein</fullName>
    </recommendedName>
</protein>
<name>A0ABT6KQT1_9MICO</name>
<evidence type="ECO:0000313" key="2">
    <source>
        <dbReference type="EMBL" id="MDH6181562.1"/>
    </source>
</evidence>
<accession>A0ABT6KQT1</accession>
<gene>
    <name evidence="2" type="ORF">M2152_001744</name>
</gene>
<dbReference type="Gene3D" id="3.40.190.10">
    <property type="entry name" value="Periplasmic binding protein-like II"/>
    <property type="match status" value="1"/>
</dbReference>
<evidence type="ECO:0000256" key="1">
    <source>
        <dbReference type="SAM" id="SignalP"/>
    </source>
</evidence>
<evidence type="ECO:0008006" key="4">
    <source>
        <dbReference type="Google" id="ProtNLM"/>
    </source>
</evidence>
<dbReference type="PROSITE" id="PS51257">
    <property type="entry name" value="PROKAR_LIPOPROTEIN"/>
    <property type="match status" value="1"/>
</dbReference>
<dbReference type="EMBL" id="JARXVQ010000001">
    <property type="protein sequence ID" value="MDH6181562.1"/>
    <property type="molecule type" value="Genomic_DNA"/>
</dbReference>